<name>A0ABZ0HVG9_9HYPH</name>
<keyword evidence="2" id="KW-0472">Membrane</keyword>
<keyword evidence="2" id="KW-0812">Transmembrane</keyword>
<keyword evidence="4" id="KW-1185">Reference proteome</keyword>
<evidence type="ECO:0000256" key="2">
    <source>
        <dbReference type="SAM" id="Phobius"/>
    </source>
</evidence>
<protein>
    <submittedName>
        <fullName evidence="3">Uncharacterized protein</fullName>
    </submittedName>
</protein>
<evidence type="ECO:0000256" key="1">
    <source>
        <dbReference type="SAM" id="MobiDB-lite"/>
    </source>
</evidence>
<accession>A0ABZ0HVG9</accession>
<gene>
    <name evidence="3" type="ORF">RZS28_04425</name>
</gene>
<organism evidence="3 4">
    <name type="scientific">Methylocapsa polymorpha</name>
    <dbReference type="NCBI Taxonomy" id="3080828"/>
    <lineage>
        <taxon>Bacteria</taxon>
        <taxon>Pseudomonadati</taxon>
        <taxon>Pseudomonadota</taxon>
        <taxon>Alphaproteobacteria</taxon>
        <taxon>Hyphomicrobiales</taxon>
        <taxon>Beijerinckiaceae</taxon>
        <taxon>Methylocapsa</taxon>
    </lineage>
</organism>
<dbReference type="RefSeq" id="WP_407340092.1">
    <property type="nucleotide sequence ID" value="NZ_CP136862.1"/>
</dbReference>
<evidence type="ECO:0000313" key="3">
    <source>
        <dbReference type="EMBL" id="WOJ90548.1"/>
    </source>
</evidence>
<proteinExistence type="predicted"/>
<sequence length="279" mass="29545">MGAAYEGVRLPLSRASQSRRLLWRLGMGCLAASGFASVLAFLSAAQDPALRDMGLATPPPPPLPAWIEISHAAQVFGLEAPELAKETKSYEARRHRTGGGRQDVLTFGGVNGDAPRLRLTIYRVGEEATPDAAFFVDLARRAAEMGRAITRATQPTALPTRLGVFEAASLNLAQNDESDSACIGFRMINAAPKLRITGFACGGANPAAIVASKSELACLIDRIDLAAAYDSQLMAFFAARDLSDDTACAGPRPGASLARSTRLEAPYEAASPKGQRKTR</sequence>
<keyword evidence="2" id="KW-1133">Transmembrane helix</keyword>
<feature type="transmembrane region" description="Helical" evidence="2">
    <location>
        <begin position="21"/>
        <end position="42"/>
    </location>
</feature>
<dbReference type="EMBL" id="CP136862">
    <property type="protein sequence ID" value="WOJ90548.1"/>
    <property type="molecule type" value="Genomic_DNA"/>
</dbReference>
<evidence type="ECO:0000313" key="4">
    <source>
        <dbReference type="Proteomes" id="UP001626536"/>
    </source>
</evidence>
<reference evidence="3 4" key="1">
    <citation type="submission" date="2023-10" db="EMBL/GenBank/DDBJ databases">
        <title>Novel methanotroph of the genus Methylocapsa from a subarctic wetland.</title>
        <authorList>
            <person name="Belova S.E."/>
            <person name="Oshkin I.Y."/>
            <person name="Miroshnikov K."/>
            <person name="Dedysh S.N."/>
        </authorList>
    </citation>
    <scope>NUCLEOTIDE SEQUENCE [LARGE SCALE GENOMIC DNA]</scope>
    <source>
        <strain evidence="3 4">RX1</strain>
    </source>
</reference>
<feature type="region of interest" description="Disordered" evidence="1">
    <location>
        <begin position="249"/>
        <end position="279"/>
    </location>
</feature>
<dbReference type="Proteomes" id="UP001626536">
    <property type="component" value="Chromosome"/>
</dbReference>